<evidence type="ECO:0000259" key="1">
    <source>
        <dbReference type="Pfam" id="PF13358"/>
    </source>
</evidence>
<feature type="domain" description="Tc1-like transposase DDE" evidence="1">
    <location>
        <begin position="62"/>
        <end position="136"/>
    </location>
</feature>
<evidence type="ECO:0000313" key="3">
    <source>
        <dbReference type="Proteomes" id="UP000054166"/>
    </source>
</evidence>
<dbReference type="HOGENOM" id="CLU_056788_11_0_1"/>
<keyword evidence="3" id="KW-1185">Reference proteome</keyword>
<reference evidence="2 3" key="1">
    <citation type="submission" date="2014-04" db="EMBL/GenBank/DDBJ databases">
        <authorList>
            <consortium name="DOE Joint Genome Institute"/>
            <person name="Kuo A."/>
            <person name="Tarkka M."/>
            <person name="Buscot F."/>
            <person name="Kohler A."/>
            <person name="Nagy L.G."/>
            <person name="Floudas D."/>
            <person name="Copeland A."/>
            <person name="Barry K.W."/>
            <person name="Cichocki N."/>
            <person name="Veneault-Fourrey C."/>
            <person name="LaButti K."/>
            <person name="Lindquist E.A."/>
            <person name="Lipzen A."/>
            <person name="Lundell T."/>
            <person name="Morin E."/>
            <person name="Murat C."/>
            <person name="Sun H."/>
            <person name="Tunlid A."/>
            <person name="Henrissat B."/>
            <person name="Grigoriev I.V."/>
            <person name="Hibbett D.S."/>
            <person name="Martin F."/>
            <person name="Nordberg H.P."/>
            <person name="Cantor M.N."/>
            <person name="Hua S.X."/>
        </authorList>
    </citation>
    <scope>NUCLEOTIDE SEQUENCE [LARGE SCALE GENOMIC DNA]</scope>
    <source>
        <strain evidence="2 3">F 1598</strain>
    </source>
</reference>
<dbReference type="GO" id="GO:0003676">
    <property type="term" value="F:nucleic acid binding"/>
    <property type="evidence" value="ECO:0007669"/>
    <property type="project" value="InterPro"/>
</dbReference>
<dbReference type="PANTHER" id="PTHR46564">
    <property type="entry name" value="TRANSPOSASE"/>
    <property type="match status" value="1"/>
</dbReference>
<evidence type="ECO:0000313" key="2">
    <source>
        <dbReference type="EMBL" id="KIM77506.1"/>
    </source>
</evidence>
<dbReference type="OrthoDB" id="2266637at2759"/>
<dbReference type="InParanoid" id="A0A0C3FCJ0"/>
<dbReference type="AlphaFoldDB" id="A0A0C3FCJ0"/>
<dbReference type="InterPro" id="IPR038717">
    <property type="entry name" value="Tc1-like_DDE_dom"/>
</dbReference>
<accession>A0A0C3FCJ0</accession>
<gene>
    <name evidence="2" type="ORF">PILCRDRAFT_795832</name>
</gene>
<reference evidence="3" key="2">
    <citation type="submission" date="2015-01" db="EMBL/GenBank/DDBJ databases">
        <title>Evolutionary Origins and Diversification of the Mycorrhizal Mutualists.</title>
        <authorList>
            <consortium name="DOE Joint Genome Institute"/>
            <consortium name="Mycorrhizal Genomics Consortium"/>
            <person name="Kohler A."/>
            <person name="Kuo A."/>
            <person name="Nagy L.G."/>
            <person name="Floudas D."/>
            <person name="Copeland A."/>
            <person name="Barry K.W."/>
            <person name="Cichocki N."/>
            <person name="Veneault-Fourrey C."/>
            <person name="LaButti K."/>
            <person name="Lindquist E.A."/>
            <person name="Lipzen A."/>
            <person name="Lundell T."/>
            <person name="Morin E."/>
            <person name="Murat C."/>
            <person name="Riley R."/>
            <person name="Ohm R."/>
            <person name="Sun H."/>
            <person name="Tunlid A."/>
            <person name="Henrissat B."/>
            <person name="Grigoriev I.V."/>
            <person name="Hibbett D.S."/>
            <person name="Martin F."/>
        </authorList>
    </citation>
    <scope>NUCLEOTIDE SEQUENCE [LARGE SCALE GENOMIC DNA]</scope>
    <source>
        <strain evidence="3">F 1598</strain>
    </source>
</reference>
<dbReference type="EMBL" id="KN833024">
    <property type="protein sequence ID" value="KIM77506.1"/>
    <property type="molecule type" value="Genomic_DNA"/>
</dbReference>
<sequence length="136" mass="15016">MALHHDTAISITSLHRVIQDPGLSLKMLHKAASERDEVAQEEFRTYVWEHLVAEQVVTADDIVAAISVEGYVGTQVVLGSVDGDDFFEFIVEDVLPQMNPFPQDRSVLILDNCAIHKSAALCEVIEAKGCILLFLP</sequence>
<feature type="non-terminal residue" evidence="2">
    <location>
        <position position="136"/>
    </location>
</feature>
<dbReference type="PANTHER" id="PTHR46564:SF1">
    <property type="entry name" value="TRANSPOSASE"/>
    <property type="match status" value="1"/>
</dbReference>
<dbReference type="InterPro" id="IPR036397">
    <property type="entry name" value="RNaseH_sf"/>
</dbReference>
<protein>
    <recommendedName>
        <fullName evidence="1">Tc1-like transposase DDE domain-containing protein</fullName>
    </recommendedName>
</protein>
<name>A0A0C3FCJ0_PILCF</name>
<dbReference type="Pfam" id="PF13358">
    <property type="entry name" value="DDE_3"/>
    <property type="match status" value="1"/>
</dbReference>
<dbReference type="STRING" id="765440.A0A0C3FCJ0"/>
<proteinExistence type="predicted"/>
<dbReference type="Gene3D" id="3.30.420.10">
    <property type="entry name" value="Ribonuclease H-like superfamily/Ribonuclease H"/>
    <property type="match status" value="1"/>
</dbReference>
<dbReference type="Proteomes" id="UP000054166">
    <property type="component" value="Unassembled WGS sequence"/>
</dbReference>
<organism evidence="2 3">
    <name type="scientific">Piloderma croceum (strain F 1598)</name>
    <dbReference type="NCBI Taxonomy" id="765440"/>
    <lineage>
        <taxon>Eukaryota</taxon>
        <taxon>Fungi</taxon>
        <taxon>Dikarya</taxon>
        <taxon>Basidiomycota</taxon>
        <taxon>Agaricomycotina</taxon>
        <taxon>Agaricomycetes</taxon>
        <taxon>Agaricomycetidae</taxon>
        <taxon>Atheliales</taxon>
        <taxon>Atheliaceae</taxon>
        <taxon>Piloderma</taxon>
    </lineage>
</organism>